<dbReference type="InterPro" id="IPR013022">
    <property type="entry name" value="Xyl_isomerase-like_TIM-brl"/>
</dbReference>
<dbReference type="PATRIC" id="fig|595434.4.peg.4390"/>
<dbReference type="EMBL" id="LECT01000038">
    <property type="protein sequence ID" value="KLU03308.1"/>
    <property type="molecule type" value="Genomic_DNA"/>
</dbReference>
<dbReference type="PANTHER" id="PTHR12110">
    <property type="entry name" value="HYDROXYPYRUVATE ISOMERASE"/>
    <property type="match status" value="1"/>
</dbReference>
<name>A0A0J1B9U1_RHOIS</name>
<dbReference type="InterPro" id="IPR036237">
    <property type="entry name" value="Xyl_isomerase-like_sf"/>
</dbReference>
<dbReference type="SUPFAM" id="SSF51658">
    <property type="entry name" value="Xylose isomerase-like"/>
    <property type="match status" value="1"/>
</dbReference>
<evidence type="ECO:0000313" key="3">
    <source>
        <dbReference type="Proteomes" id="UP000036367"/>
    </source>
</evidence>
<reference evidence="2" key="1">
    <citation type="submission" date="2015-05" db="EMBL/GenBank/DDBJ databases">
        <title>Permanent draft genome of Rhodopirellula islandicus K833.</title>
        <authorList>
            <person name="Kizina J."/>
            <person name="Richter M."/>
            <person name="Glockner F.O."/>
            <person name="Harder J."/>
        </authorList>
    </citation>
    <scope>NUCLEOTIDE SEQUENCE [LARGE SCALE GENOMIC DNA]</scope>
    <source>
        <strain evidence="2">K833</strain>
    </source>
</reference>
<comment type="caution">
    <text evidence="2">The sequence shown here is derived from an EMBL/GenBank/DDBJ whole genome shotgun (WGS) entry which is preliminary data.</text>
</comment>
<gene>
    <name evidence="2" type="ORF">RISK_004620</name>
</gene>
<organism evidence="2 3">
    <name type="scientific">Rhodopirellula islandica</name>
    <dbReference type="NCBI Taxonomy" id="595434"/>
    <lineage>
        <taxon>Bacteria</taxon>
        <taxon>Pseudomonadati</taxon>
        <taxon>Planctomycetota</taxon>
        <taxon>Planctomycetia</taxon>
        <taxon>Pirellulales</taxon>
        <taxon>Pirellulaceae</taxon>
        <taxon>Rhodopirellula</taxon>
    </lineage>
</organism>
<dbReference type="STRING" id="595434.RISK_004620"/>
<dbReference type="OrthoDB" id="9782626at2"/>
<dbReference type="Gene3D" id="3.20.20.150">
    <property type="entry name" value="Divalent-metal-dependent TIM barrel enzymes"/>
    <property type="match status" value="1"/>
</dbReference>
<sequence length="305" mass="33621">MFKNFCPSALGINGRQSELIELALTYAFRGMDVDMHDMLRRSQRTTFEDASKYLKASDIKIGSFQLAIDLDSDDDTFTAAVAQLHPLGEIAQQLGAERALIRVPAATNRLPFNEFFDVQRNRLGQIADVLGQREIKLGVGFRAGTELLEGKEFTFVNNVETFRALVDAVPNENVGYVIDTWDWVVGDGAMDQLSEISGEKIVALRLGSVPAEADMATVKSTDRLLPELNGMTLDHVKVVSHLNETNFSGPMSPTASTSQYKGQTREFLVQKSQEAIDGICKEAGMTVAPLPMDLIEDIPYEPTPM</sequence>
<dbReference type="AlphaFoldDB" id="A0A0J1B9U1"/>
<dbReference type="RefSeq" id="WP_047815831.1">
    <property type="nucleotide sequence ID" value="NZ_LECT01000038.1"/>
</dbReference>
<dbReference type="InterPro" id="IPR050312">
    <property type="entry name" value="IolE/XylAMocC-like"/>
</dbReference>
<evidence type="ECO:0000259" key="1">
    <source>
        <dbReference type="Pfam" id="PF01261"/>
    </source>
</evidence>
<keyword evidence="3" id="KW-1185">Reference proteome</keyword>
<dbReference type="Pfam" id="PF01261">
    <property type="entry name" value="AP_endonuc_2"/>
    <property type="match status" value="1"/>
</dbReference>
<feature type="domain" description="Xylose isomerase-like TIM barrel" evidence="1">
    <location>
        <begin position="21"/>
        <end position="266"/>
    </location>
</feature>
<proteinExistence type="predicted"/>
<evidence type="ECO:0000313" key="2">
    <source>
        <dbReference type="EMBL" id="KLU03308.1"/>
    </source>
</evidence>
<accession>A0A0J1B9U1</accession>
<protein>
    <recommendedName>
        <fullName evidence="1">Xylose isomerase-like TIM barrel domain-containing protein</fullName>
    </recommendedName>
</protein>
<dbReference type="Proteomes" id="UP000036367">
    <property type="component" value="Unassembled WGS sequence"/>
</dbReference>
<dbReference type="PANTHER" id="PTHR12110:SF52">
    <property type="entry name" value="XYLOSE ISOMERASE"/>
    <property type="match status" value="1"/>
</dbReference>